<proteinExistence type="predicted"/>
<dbReference type="AlphaFoldDB" id="A0A1S1PL83"/>
<reference evidence="3" key="1">
    <citation type="submission" date="2016-07" db="EMBL/GenBank/DDBJ databases">
        <title>Frankia sp. NRRL B-16219 Genome sequencing.</title>
        <authorList>
            <person name="Ghodhbane-Gtari F."/>
            <person name="Swanson E."/>
            <person name="Gueddou A."/>
            <person name="Louati M."/>
            <person name="Nouioui I."/>
            <person name="Hezbri K."/>
            <person name="Abebe-Akele F."/>
            <person name="Simpson S."/>
            <person name="Morris K."/>
            <person name="Thomas K."/>
            <person name="Gtari M."/>
            <person name="Tisa L.S."/>
        </authorList>
    </citation>
    <scope>NUCLEOTIDE SEQUENCE [LARGE SCALE GENOMIC DNA]</scope>
    <source>
        <strain evidence="3">NRRL B-16219</strain>
    </source>
</reference>
<sequence length="66" mass="6936">MDPAEQGRHRRFVGHVDRCALVRFTQDLGDLRGQGTVPVGQASSAPAPAVRSTGVRPNAVTSGAPR</sequence>
<keyword evidence="3" id="KW-1185">Reference proteome</keyword>
<name>A0A1S1PL83_9ACTN</name>
<dbReference type="EMBL" id="MAXA01000250">
    <property type="protein sequence ID" value="OHV22106.1"/>
    <property type="molecule type" value="Genomic_DNA"/>
</dbReference>
<gene>
    <name evidence="2" type="ORF">BBK14_26035</name>
</gene>
<dbReference type="Proteomes" id="UP000179769">
    <property type="component" value="Unassembled WGS sequence"/>
</dbReference>
<comment type="caution">
    <text evidence="2">The sequence shown here is derived from an EMBL/GenBank/DDBJ whole genome shotgun (WGS) entry which is preliminary data.</text>
</comment>
<evidence type="ECO:0000313" key="3">
    <source>
        <dbReference type="Proteomes" id="UP000179769"/>
    </source>
</evidence>
<evidence type="ECO:0000313" key="2">
    <source>
        <dbReference type="EMBL" id="OHV22106.1"/>
    </source>
</evidence>
<evidence type="ECO:0000256" key="1">
    <source>
        <dbReference type="SAM" id="MobiDB-lite"/>
    </source>
</evidence>
<protein>
    <submittedName>
        <fullName evidence="2">Uncharacterized protein</fullName>
    </submittedName>
</protein>
<organism evidence="2 3">
    <name type="scientific">Parafrankia soli</name>
    <dbReference type="NCBI Taxonomy" id="2599596"/>
    <lineage>
        <taxon>Bacteria</taxon>
        <taxon>Bacillati</taxon>
        <taxon>Actinomycetota</taxon>
        <taxon>Actinomycetes</taxon>
        <taxon>Frankiales</taxon>
        <taxon>Frankiaceae</taxon>
        <taxon>Parafrankia</taxon>
    </lineage>
</organism>
<accession>A0A1S1PL83</accession>
<feature type="region of interest" description="Disordered" evidence="1">
    <location>
        <begin position="35"/>
        <end position="66"/>
    </location>
</feature>